<keyword evidence="3" id="KW-1185">Reference proteome</keyword>
<feature type="region of interest" description="Disordered" evidence="1">
    <location>
        <begin position="320"/>
        <end position="368"/>
    </location>
</feature>
<feature type="region of interest" description="Disordered" evidence="1">
    <location>
        <begin position="387"/>
        <end position="411"/>
    </location>
</feature>
<organism evidence="2 3">
    <name type="scientific">Gigaspora margarita</name>
    <dbReference type="NCBI Taxonomy" id="4874"/>
    <lineage>
        <taxon>Eukaryota</taxon>
        <taxon>Fungi</taxon>
        <taxon>Fungi incertae sedis</taxon>
        <taxon>Mucoromycota</taxon>
        <taxon>Glomeromycotina</taxon>
        <taxon>Glomeromycetes</taxon>
        <taxon>Diversisporales</taxon>
        <taxon>Gigasporaceae</taxon>
        <taxon>Gigaspora</taxon>
    </lineage>
</organism>
<evidence type="ECO:0000313" key="2">
    <source>
        <dbReference type="EMBL" id="CAG8461221.1"/>
    </source>
</evidence>
<proteinExistence type="predicted"/>
<dbReference type="Proteomes" id="UP000789901">
    <property type="component" value="Unassembled WGS sequence"/>
</dbReference>
<reference evidence="2 3" key="1">
    <citation type="submission" date="2021-06" db="EMBL/GenBank/DDBJ databases">
        <authorList>
            <person name="Kallberg Y."/>
            <person name="Tangrot J."/>
            <person name="Rosling A."/>
        </authorList>
    </citation>
    <scope>NUCLEOTIDE SEQUENCE [LARGE SCALE GENOMIC DNA]</scope>
    <source>
        <strain evidence="2 3">120-4 pot B 10/14</strain>
    </source>
</reference>
<feature type="region of interest" description="Disordered" evidence="1">
    <location>
        <begin position="613"/>
        <end position="633"/>
    </location>
</feature>
<dbReference type="EMBL" id="CAJVQB010000047">
    <property type="protein sequence ID" value="CAG8461221.1"/>
    <property type="molecule type" value="Genomic_DNA"/>
</dbReference>
<feature type="region of interest" description="Disordered" evidence="1">
    <location>
        <begin position="687"/>
        <end position="709"/>
    </location>
</feature>
<evidence type="ECO:0000256" key="1">
    <source>
        <dbReference type="SAM" id="MobiDB-lite"/>
    </source>
</evidence>
<gene>
    <name evidence="2" type="ORF">GMARGA_LOCUS316</name>
</gene>
<feature type="compositionally biased region" description="Basic and acidic residues" evidence="1">
    <location>
        <begin position="687"/>
        <end position="702"/>
    </location>
</feature>
<sequence>MFDLSSVESDYSTFINQTKNYLTNCLIGNAHLTGEGSLLEYFDEIIEEAITRGEIAIIEYPDTKEKFLAIPRTKQENSEEEVKENLLQEPIDLEFQLLNNSNEVLDDVKLLTKSFEKRPFFFMCLPKSQKANPKEGKMGIAPHQIKAELHEPTTDQRAYMIRDFKFIWTNMERAYGIRHDTLENKEERASVSEVFSSQSNFDASEKKIYRLLLKSIKEYNRIFEEALGIVAIVAVMVFKYFLKINRENIVLGQHDKEQSQRITTLEKKNGNEQHQIDELKKIVKEQGERIEQLERPKNSPPKVRIMNKTQLQKEILEKVKEGVKPSDLKKQRKKNGQNKNNVVKIVKTSQPIPTPPITPKSEQSEQKNSELLKKITELQAKINEQDKTIENLKNQPENKDNNQQRAKKTQPQASTFTCEFCYKQKEGQPTYAHVENMPDKKDSREISRLCSYCSYARAKKTNFYCPRFNSGRDVWDLNTPEQEIFLNIMNTELLLEQKTILHHFPEFEDFYNEARKVVEKANLINDNEEEALFYVFVYCISLELNRLVELKTTEYTRDDRTKYYDANRNITGDFDRTITNNTFDKEERRDSQRITNKEKPYQTIDLLGQEYGRGRNKDYSHKTDRTKEDSKETDHGIIDKTIYTQEQPILIQQLARIIPSYSLVESDLEDLTDFSYLFHTEIKQIEEKKEDKKKLPKVKDPDADLSFDE</sequence>
<evidence type="ECO:0000313" key="3">
    <source>
        <dbReference type="Proteomes" id="UP000789901"/>
    </source>
</evidence>
<accession>A0ABM8VW50</accession>
<comment type="caution">
    <text evidence="2">The sequence shown here is derived from an EMBL/GenBank/DDBJ whole genome shotgun (WGS) entry which is preliminary data.</text>
</comment>
<feature type="compositionally biased region" description="Low complexity" evidence="1">
    <location>
        <begin position="337"/>
        <end position="347"/>
    </location>
</feature>
<feature type="compositionally biased region" description="Basic and acidic residues" evidence="1">
    <location>
        <begin position="387"/>
        <end position="402"/>
    </location>
</feature>
<name>A0ABM8VW50_GIGMA</name>
<protein>
    <submittedName>
        <fullName evidence="2">16970_t:CDS:1</fullName>
    </submittedName>
</protein>
<feature type="compositionally biased region" description="Basic and acidic residues" evidence="1">
    <location>
        <begin position="320"/>
        <end position="329"/>
    </location>
</feature>